<gene>
    <name evidence="1" type="ORF">glysoja_025782</name>
</gene>
<dbReference type="GO" id="GO:0052923">
    <property type="term" value="F:all-trans-nonaprenyl-diphosphate synthase (geranyl-diphosphate specific) activity"/>
    <property type="evidence" value="ECO:0007669"/>
    <property type="project" value="UniProtKB-EC"/>
</dbReference>
<keyword evidence="1" id="KW-0808">Transferase</keyword>
<proteinExistence type="predicted"/>
<dbReference type="PANTHER" id="PTHR11439:SF515">
    <property type="entry name" value="GAG-POL POLYPROTEIN"/>
    <property type="match status" value="1"/>
</dbReference>
<feature type="non-terminal residue" evidence="1">
    <location>
        <position position="236"/>
    </location>
</feature>
<protein>
    <submittedName>
        <fullName evidence="1">Copia protein</fullName>
        <ecNumber evidence="1">2.5.1.84</ecNumber>
    </submittedName>
</protein>
<dbReference type="CDD" id="cd09272">
    <property type="entry name" value="RNase_HI_RT_Ty1"/>
    <property type="match status" value="1"/>
</dbReference>
<dbReference type="EC" id="2.5.1.84" evidence="1"/>
<dbReference type="AlphaFoldDB" id="A0A0B2RJ09"/>
<dbReference type="EMBL" id="KN650361">
    <property type="protein sequence ID" value="KHN31948.1"/>
    <property type="molecule type" value="Genomic_DNA"/>
</dbReference>
<dbReference type="Proteomes" id="UP000053555">
    <property type="component" value="Unassembled WGS sequence"/>
</dbReference>
<accession>A0A0B2RJ09</accession>
<dbReference type="PANTHER" id="PTHR11439">
    <property type="entry name" value="GAG-POL-RELATED RETROTRANSPOSON"/>
    <property type="match status" value="1"/>
</dbReference>
<organism evidence="1">
    <name type="scientific">Glycine soja</name>
    <name type="common">Wild soybean</name>
    <dbReference type="NCBI Taxonomy" id="3848"/>
    <lineage>
        <taxon>Eukaryota</taxon>
        <taxon>Viridiplantae</taxon>
        <taxon>Streptophyta</taxon>
        <taxon>Embryophyta</taxon>
        <taxon>Tracheophyta</taxon>
        <taxon>Spermatophyta</taxon>
        <taxon>Magnoliopsida</taxon>
        <taxon>eudicotyledons</taxon>
        <taxon>Gunneridae</taxon>
        <taxon>Pentapetalae</taxon>
        <taxon>rosids</taxon>
        <taxon>fabids</taxon>
        <taxon>Fabales</taxon>
        <taxon>Fabaceae</taxon>
        <taxon>Papilionoideae</taxon>
        <taxon>50 kb inversion clade</taxon>
        <taxon>NPAAA clade</taxon>
        <taxon>indigoferoid/millettioid clade</taxon>
        <taxon>Phaseoleae</taxon>
        <taxon>Glycine</taxon>
        <taxon>Glycine subgen. Soja</taxon>
    </lineage>
</organism>
<name>A0A0B2RJ09_GLYSO</name>
<evidence type="ECO:0000313" key="1">
    <source>
        <dbReference type="EMBL" id="KHN31948.1"/>
    </source>
</evidence>
<sequence length="236" mass="27111">MKIEELQSSLEAHELMVIDREKGMIMHQQKYVLEILDRFGLIECKSISNPCETSSKLEECSEEEKVDATMYKQLVGSLRYLCNSRPDICYAVGVISRFMNEPRKSHLIAAKRILRYVKGTANYVTALSSCEAEYIAGTYAACQLVWLESLCLELKCKLQKPQKLLIDNRSAINLAKNPVSHGRSKHIETRFHFIREQVMSGRIELVYCPTQDQLADGFTKALKLDRFEELRRKLGL</sequence>
<reference evidence="1" key="1">
    <citation type="submission" date="2014-07" db="EMBL/GenBank/DDBJ databases">
        <title>Identification of a novel salt tolerance gene in wild soybean by whole-genome sequencing.</title>
        <authorList>
            <person name="Lam H.-M."/>
            <person name="Qi X."/>
            <person name="Li M.-W."/>
            <person name="Liu X."/>
            <person name="Xie M."/>
            <person name="Ni M."/>
            <person name="Xu X."/>
        </authorList>
    </citation>
    <scope>NUCLEOTIDE SEQUENCE [LARGE SCALE GENOMIC DNA]</scope>
    <source>
        <tissue evidence="1">Root</tissue>
    </source>
</reference>